<keyword evidence="16" id="KW-0732">Signal</keyword>
<comment type="caution">
    <text evidence="19">The sequence shown here is derived from an EMBL/GenBank/DDBJ whole genome shotgun (WGS) entry which is preliminary data.</text>
</comment>
<accession>A0AAE0IZV7</accession>
<dbReference type="PANTHER" id="PTHR11177:SF333">
    <property type="entry name" value="CHITINASE"/>
    <property type="match status" value="1"/>
</dbReference>
<dbReference type="PANTHER" id="PTHR11177">
    <property type="entry name" value="CHITINASE"/>
    <property type="match status" value="1"/>
</dbReference>
<dbReference type="InterPro" id="IPR036861">
    <property type="entry name" value="Endochitinase-like_sf"/>
</dbReference>
<evidence type="ECO:0000256" key="10">
    <source>
        <dbReference type="ARBA" id="ARBA00023277"/>
    </source>
</evidence>
<dbReference type="CDD" id="cd00035">
    <property type="entry name" value="ChtBD1"/>
    <property type="match status" value="1"/>
</dbReference>
<evidence type="ECO:0000256" key="9">
    <source>
        <dbReference type="ARBA" id="ARBA00023157"/>
    </source>
</evidence>
<dbReference type="SUPFAM" id="SSF51445">
    <property type="entry name" value="(Trans)glycosidases"/>
    <property type="match status" value="1"/>
</dbReference>
<feature type="chain" id="PRO_5042190527" description="chitinase" evidence="16">
    <location>
        <begin position="28"/>
        <end position="1072"/>
    </location>
</feature>
<comment type="similarity">
    <text evidence="3">Belongs to the glycosyl hydrolase 18 family. Chitinase class V subfamily.</text>
</comment>
<dbReference type="PROSITE" id="PS01095">
    <property type="entry name" value="GH18_1"/>
    <property type="match status" value="1"/>
</dbReference>
<dbReference type="GO" id="GO:0008061">
    <property type="term" value="F:chitin binding"/>
    <property type="evidence" value="ECO:0007669"/>
    <property type="project" value="UniProtKB-UniRule"/>
</dbReference>
<dbReference type="InterPro" id="IPR011583">
    <property type="entry name" value="Chitinase_II/V-like_cat"/>
</dbReference>
<evidence type="ECO:0000256" key="15">
    <source>
        <dbReference type="SAM" id="MobiDB-lite"/>
    </source>
</evidence>
<dbReference type="PROSITE" id="PS51910">
    <property type="entry name" value="GH18_2"/>
    <property type="match status" value="1"/>
</dbReference>
<comment type="catalytic activity">
    <reaction evidence="1">
        <text>Random endo-hydrolysis of N-acetyl-beta-D-glucosaminide (1-&gt;4)-beta-linkages in chitin and chitodextrins.</text>
        <dbReference type="EC" id="3.2.1.14"/>
    </reaction>
</comment>
<dbReference type="Proteomes" id="UP001286456">
    <property type="component" value="Unassembled WGS sequence"/>
</dbReference>
<dbReference type="GO" id="GO:0000272">
    <property type="term" value="P:polysaccharide catabolic process"/>
    <property type="evidence" value="ECO:0007669"/>
    <property type="project" value="UniProtKB-KW"/>
</dbReference>
<keyword evidence="5" id="KW-0964">Secreted</keyword>
<reference evidence="19" key="1">
    <citation type="journal article" date="2023" name="Mol. Phylogenet. Evol.">
        <title>Genome-scale phylogeny and comparative genomics of the fungal order Sordariales.</title>
        <authorList>
            <person name="Hensen N."/>
            <person name="Bonometti L."/>
            <person name="Westerberg I."/>
            <person name="Brannstrom I.O."/>
            <person name="Guillou S."/>
            <person name="Cros-Aarteil S."/>
            <person name="Calhoun S."/>
            <person name="Haridas S."/>
            <person name="Kuo A."/>
            <person name="Mondo S."/>
            <person name="Pangilinan J."/>
            <person name="Riley R."/>
            <person name="LaButti K."/>
            <person name="Andreopoulos B."/>
            <person name="Lipzen A."/>
            <person name="Chen C."/>
            <person name="Yan M."/>
            <person name="Daum C."/>
            <person name="Ng V."/>
            <person name="Clum A."/>
            <person name="Steindorff A."/>
            <person name="Ohm R.A."/>
            <person name="Martin F."/>
            <person name="Silar P."/>
            <person name="Natvig D.O."/>
            <person name="Lalanne C."/>
            <person name="Gautier V."/>
            <person name="Ament-Velasquez S.L."/>
            <person name="Kruys A."/>
            <person name="Hutchinson M.I."/>
            <person name="Powell A.J."/>
            <person name="Barry K."/>
            <person name="Miller A.N."/>
            <person name="Grigoriev I.V."/>
            <person name="Debuchy R."/>
            <person name="Gladieux P."/>
            <person name="Hiltunen Thoren M."/>
            <person name="Johannesson H."/>
        </authorList>
    </citation>
    <scope>NUCLEOTIDE SEQUENCE</scope>
    <source>
        <strain evidence="19">SMH4131-1</strain>
    </source>
</reference>
<proteinExistence type="inferred from homology"/>
<dbReference type="Pfam" id="PF00704">
    <property type="entry name" value="Glyco_hydro_18"/>
    <property type="match status" value="2"/>
</dbReference>
<dbReference type="InterPro" id="IPR050314">
    <property type="entry name" value="Glycosyl_Hydrlase_18"/>
</dbReference>
<keyword evidence="11 14" id="KW-0326">Glycosidase</keyword>
<dbReference type="PROSITE" id="PS00026">
    <property type="entry name" value="CHIT_BIND_I_1"/>
    <property type="match status" value="1"/>
</dbReference>
<keyword evidence="20" id="KW-1185">Reference proteome</keyword>
<dbReference type="CDD" id="cd06922">
    <property type="entry name" value="ChtBD1_GH18_1"/>
    <property type="match status" value="1"/>
</dbReference>
<dbReference type="PROSITE" id="PS50941">
    <property type="entry name" value="CHIT_BIND_I_2"/>
    <property type="match status" value="1"/>
</dbReference>
<keyword evidence="9 13" id="KW-1015">Disulfide bond</keyword>
<evidence type="ECO:0000256" key="8">
    <source>
        <dbReference type="ARBA" id="ARBA00023024"/>
    </source>
</evidence>
<evidence type="ECO:0000256" key="5">
    <source>
        <dbReference type="ARBA" id="ARBA00022525"/>
    </source>
</evidence>
<dbReference type="AlphaFoldDB" id="A0AAE0IZV7"/>
<dbReference type="InterPro" id="IPR001002">
    <property type="entry name" value="Chitin-bd_1"/>
</dbReference>
<evidence type="ECO:0000256" key="13">
    <source>
        <dbReference type="PROSITE-ProRule" id="PRU00261"/>
    </source>
</evidence>
<dbReference type="SMART" id="SM00270">
    <property type="entry name" value="ChtBD1"/>
    <property type="match status" value="2"/>
</dbReference>
<dbReference type="Gene3D" id="3.10.50.10">
    <property type="match status" value="1"/>
</dbReference>
<dbReference type="Pfam" id="PF00187">
    <property type="entry name" value="Chitin_bind_1"/>
    <property type="match status" value="1"/>
</dbReference>
<protein>
    <recommendedName>
        <fullName evidence="4">chitinase</fullName>
        <ecNumber evidence="4">3.2.1.14</ecNumber>
    </recommendedName>
</protein>
<organism evidence="19 20">
    <name type="scientific">Cercophora scortea</name>
    <dbReference type="NCBI Taxonomy" id="314031"/>
    <lineage>
        <taxon>Eukaryota</taxon>
        <taxon>Fungi</taxon>
        <taxon>Dikarya</taxon>
        <taxon>Ascomycota</taxon>
        <taxon>Pezizomycotina</taxon>
        <taxon>Sordariomycetes</taxon>
        <taxon>Sordariomycetidae</taxon>
        <taxon>Sordariales</taxon>
        <taxon>Lasiosphaeriaceae</taxon>
        <taxon>Cercophora</taxon>
    </lineage>
</organism>
<feature type="disulfide bond" evidence="13">
    <location>
        <begin position="91"/>
        <end position="103"/>
    </location>
</feature>
<dbReference type="SUPFAM" id="SSF57016">
    <property type="entry name" value="Plant lectins/antimicrobial peptides"/>
    <property type="match status" value="1"/>
</dbReference>
<evidence type="ECO:0000256" key="11">
    <source>
        <dbReference type="ARBA" id="ARBA00023295"/>
    </source>
</evidence>
<feature type="disulfide bond" evidence="13">
    <location>
        <begin position="96"/>
        <end position="110"/>
    </location>
</feature>
<dbReference type="InterPro" id="IPR001223">
    <property type="entry name" value="Glyco_hydro18_cat"/>
</dbReference>
<keyword evidence="10" id="KW-0119">Carbohydrate metabolism</keyword>
<evidence type="ECO:0000256" key="16">
    <source>
        <dbReference type="SAM" id="SignalP"/>
    </source>
</evidence>
<keyword evidence="12" id="KW-0624">Polysaccharide degradation</keyword>
<dbReference type="Gene3D" id="3.30.60.10">
    <property type="entry name" value="Endochitinase-like"/>
    <property type="match status" value="1"/>
</dbReference>
<dbReference type="EMBL" id="JAUEPO010000002">
    <property type="protein sequence ID" value="KAK3334065.1"/>
    <property type="molecule type" value="Genomic_DNA"/>
</dbReference>
<dbReference type="FunFam" id="3.10.50.10:FF:000001">
    <property type="entry name" value="Chitinase 3-like 1"/>
    <property type="match status" value="1"/>
</dbReference>
<dbReference type="GO" id="GO:0005576">
    <property type="term" value="C:extracellular region"/>
    <property type="evidence" value="ECO:0007669"/>
    <property type="project" value="UniProtKB-SubCell"/>
</dbReference>
<evidence type="ECO:0000256" key="1">
    <source>
        <dbReference type="ARBA" id="ARBA00000822"/>
    </source>
</evidence>
<dbReference type="InterPro" id="IPR017853">
    <property type="entry name" value="GH"/>
</dbReference>
<dbReference type="EC" id="3.2.1.14" evidence="4"/>
<keyword evidence="8" id="KW-0146">Chitin degradation</keyword>
<evidence type="ECO:0000256" key="2">
    <source>
        <dbReference type="ARBA" id="ARBA00004613"/>
    </source>
</evidence>
<feature type="region of interest" description="Disordered" evidence="15">
    <location>
        <begin position="732"/>
        <end position="761"/>
    </location>
</feature>
<dbReference type="InterPro" id="IPR018371">
    <property type="entry name" value="Chitin-binding_1_CS"/>
</dbReference>
<keyword evidence="7 14" id="KW-0378">Hydrolase</keyword>
<dbReference type="GO" id="GO:0008843">
    <property type="term" value="F:endochitinase activity"/>
    <property type="evidence" value="ECO:0007669"/>
    <property type="project" value="UniProtKB-EC"/>
</dbReference>
<comment type="caution">
    <text evidence="13">Lacks conserved residue(s) required for the propagation of feature annotation.</text>
</comment>
<evidence type="ECO:0000313" key="19">
    <source>
        <dbReference type="EMBL" id="KAK3334065.1"/>
    </source>
</evidence>
<dbReference type="InterPro" id="IPR001579">
    <property type="entry name" value="Glyco_hydro_18_chit_AS"/>
</dbReference>
<feature type="domain" description="Chitin-binding type-1" evidence="17">
    <location>
        <begin position="74"/>
        <end position="126"/>
    </location>
</feature>
<dbReference type="GO" id="GO:0006032">
    <property type="term" value="P:chitin catabolic process"/>
    <property type="evidence" value="ECO:0007669"/>
    <property type="project" value="UniProtKB-KW"/>
</dbReference>
<gene>
    <name evidence="19" type="ORF">B0T19DRAFT_449313</name>
</gene>
<dbReference type="SUPFAM" id="SSF54556">
    <property type="entry name" value="Chitinase insertion domain"/>
    <property type="match status" value="1"/>
</dbReference>
<name>A0AAE0IZV7_9PEZI</name>
<evidence type="ECO:0000256" key="3">
    <source>
        <dbReference type="ARBA" id="ARBA00008682"/>
    </source>
</evidence>
<evidence type="ECO:0000256" key="12">
    <source>
        <dbReference type="ARBA" id="ARBA00023326"/>
    </source>
</evidence>
<evidence type="ECO:0000259" key="18">
    <source>
        <dbReference type="PROSITE" id="PS51910"/>
    </source>
</evidence>
<keyword evidence="6 13" id="KW-0147">Chitin-binding</keyword>
<sequence>MKTLSWFSESLWLFTIITAITIQSVISVDTPVSDPFSCSPDRPCKLGCCSKTGVCGLGPKFCSPDVCQSSCDAKSDCDPGWGAKWSTHEKCPLNVCCSKYGFCGTTEEFCGKKKVPQPSCSGKTSASQRIIGYYEGWSSTRVCGGMFPEDLLVSQYTQLNYAFALIDPVTFTVAPMARLDKQLWPRFTALKKQVPGLQTWISIGGWSMNDPEQPTARAFSQLAASTINFMSTYGFDGVDIDWEYPVAPERSGQPADYQNYYMQNFDITAMEPLVDWFNMMTYDIHGTWDSTNPYIGPHVNSHTNLTEIQLTMDLLWRNKIDPAKVVMGMGFYGRSFALSDPSCTRPGCPFSGGGDPGPCTASAGTLSYSEIQDIVKSGGGKVTVIEDKQVAVAIVTWGGNQWVSYDNINTLRAKMDYANSKCLGGVMIWAASTDGPSGEAIVALNNAAGRPALLQALHQAAPKKPIGQCVWGECDRDCPSGFSAAKGSGGKTSGYAGIFNGCNGKSRYYCCPTGTDPQCEWKGSAPFCGATSGGRCSSDQVEVTTDTSGGGHTCWTGHKSLCCSHSTGNEDVGKCKWFGSAPFCTTASAVSLGSSAFFWTSADCDSDHPVKVTTGKEGAGGEQPCLFNGGWKSFCCSNPSPYDKKKCAWYQGRSAWWQEWGKSVFFQGPLGFLYSGASKLIGQDCQGECPAGQIPIATDGTNCQPGTYSYFCCPNTNAPELPAPGDALCARPGFPQSAGQDPDGPAENVVEQDNSYNDDCGEGDATRLRVGEFADWYDRVHNWTHPDPDEPPYLVPRGRLFRRTREKDLSEFLTYCVSNGKGTIVPQTYSGFRTVAGLANKGWISIGKPLPLGIQFVTEHVFEKQSLRNALQHMEAGTLPGGGFISVGKVPAGVLDLGGFFFQNWPSTTLGLYGPAPMDTAFGALGHTANDGFPKDVANLQVVDSGLNHLKSLVTFNYMRLARTQGSYNAAFKSLRAMWNIFTTVAAAAGYLQYDYVTAFTEVIHADLAHQIAVATKNFKAILDEATALWNDPKVTALYTAVEVKENQDALKDFAARLSTYISYDISAMTKP</sequence>
<evidence type="ECO:0000256" key="14">
    <source>
        <dbReference type="RuleBase" id="RU000489"/>
    </source>
</evidence>
<feature type="signal peptide" evidence="16">
    <location>
        <begin position="1"/>
        <end position="27"/>
    </location>
</feature>
<evidence type="ECO:0000256" key="6">
    <source>
        <dbReference type="ARBA" id="ARBA00022669"/>
    </source>
</evidence>
<evidence type="ECO:0000313" key="20">
    <source>
        <dbReference type="Proteomes" id="UP001286456"/>
    </source>
</evidence>
<evidence type="ECO:0000256" key="7">
    <source>
        <dbReference type="ARBA" id="ARBA00022801"/>
    </source>
</evidence>
<comment type="subcellular location">
    <subcellularLocation>
        <location evidence="2">Secreted</location>
    </subcellularLocation>
</comment>
<evidence type="ECO:0000256" key="4">
    <source>
        <dbReference type="ARBA" id="ARBA00012729"/>
    </source>
</evidence>
<feature type="domain" description="GH18" evidence="18">
    <location>
        <begin position="128"/>
        <end position="451"/>
    </location>
</feature>
<reference evidence="19" key="2">
    <citation type="submission" date="2023-06" db="EMBL/GenBank/DDBJ databases">
        <authorList>
            <consortium name="Lawrence Berkeley National Laboratory"/>
            <person name="Haridas S."/>
            <person name="Hensen N."/>
            <person name="Bonometti L."/>
            <person name="Westerberg I."/>
            <person name="Brannstrom I.O."/>
            <person name="Guillou S."/>
            <person name="Cros-Aarteil S."/>
            <person name="Calhoun S."/>
            <person name="Kuo A."/>
            <person name="Mondo S."/>
            <person name="Pangilinan J."/>
            <person name="Riley R."/>
            <person name="Labutti K."/>
            <person name="Andreopoulos B."/>
            <person name="Lipzen A."/>
            <person name="Chen C."/>
            <person name="Yanf M."/>
            <person name="Daum C."/>
            <person name="Ng V."/>
            <person name="Clum A."/>
            <person name="Steindorff A."/>
            <person name="Ohm R."/>
            <person name="Martin F."/>
            <person name="Silar P."/>
            <person name="Natvig D."/>
            <person name="Lalanne C."/>
            <person name="Gautier V."/>
            <person name="Ament-Velasquez S.L."/>
            <person name="Kruys A."/>
            <person name="Hutchinson M.I."/>
            <person name="Powell A.J."/>
            <person name="Barry K."/>
            <person name="Miller A.N."/>
            <person name="Grigoriev I.V."/>
            <person name="Debuchy R."/>
            <person name="Gladieux P."/>
            <person name="Thoren M.H."/>
            <person name="Johannesson H."/>
        </authorList>
    </citation>
    <scope>NUCLEOTIDE SEQUENCE</scope>
    <source>
        <strain evidence="19">SMH4131-1</strain>
    </source>
</reference>
<dbReference type="SMART" id="SM00636">
    <property type="entry name" value="Glyco_18"/>
    <property type="match status" value="1"/>
</dbReference>
<dbReference type="Gene3D" id="3.20.20.80">
    <property type="entry name" value="Glycosidases"/>
    <property type="match status" value="2"/>
</dbReference>
<dbReference type="InterPro" id="IPR029070">
    <property type="entry name" value="Chitinase_insertion_sf"/>
</dbReference>
<evidence type="ECO:0000259" key="17">
    <source>
        <dbReference type="PROSITE" id="PS50941"/>
    </source>
</evidence>